<feature type="region of interest" description="Disordered" evidence="1">
    <location>
        <begin position="108"/>
        <end position="129"/>
    </location>
</feature>
<name>A0A8J6BYU8_9EUKA</name>
<feature type="region of interest" description="Disordered" evidence="1">
    <location>
        <begin position="291"/>
        <end position="407"/>
    </location>
</feature>
<evidence type="ECO:0000313" key="2">
    <source>
        <dbReference type="EMBL" id="KAG9394896.1"/>
    </source>
</evidence>
<feature type="compositionally biased region" description="Basic and acidic residues" evidence="1">
    <location>
        <begin position="336"/>
        <end position="382"/>
    </location>
</feature>
<evidence type="ECO:0000256" key="1">
    <source>
        <dbReference type="SAM" id="MobiDB-lite"/>
    </source>
</evidence>
<keyword evidence="3" id="KW-1185">Reference proteome</keyword>
<dbReference type="PANTHER" id="PTHR38019">
    <property type="entry name" value="KDA ANTIGEN P200, PUTATIVE-RELATED"/>
    <property type="match status" value="1"/>
</dbReference>
<dbReference type="Proteomes" id="UP000717585">
    <property type="component" value="Unassembled WGS sequence"/>
</dbReference>
<feature type="compositionally biased region" description="Low complexity" evidence="1">
    <location>
        <begin position="108"/>
        <end position="122"/>
    </location>
</feature>
<dbReference type="PANTHER" id="PTHR38019:SF1">
    <property type="entry name" value="N-ACETYLTRANSFERASE DOMAIN-CONTAINING PROTEIN"/>
    <property type="match status" value="1"/>
</dbReference>
<feature type="compositionally biased region" description="Basic and acidic residues" evidence="1">
    <location>
        <begin position="291"/>
        <end position="314"/>
    </location>
</feature>
<protein>
    <submittedName>
        <fullName evidence="2">Chromosome partition protein Smc</fullName>
    </submittedName>
</protein>
<dbReference type="AlphaFoldDB" id="A0A8J6BYU8"/>
<comment type="caution">
    <text evidence="2">The sequence shown here is derived from an EMBL/GenBank/DDBJ whole genome shotgun (WGS) entry which is preliminary data.</text>
</comment>
<feature type="region of interest" description="Disordered" evidence="1">
    <location>
        <begin position="1"/>
        <end position="53"/>
    </location>
</feature>
<feature type="compositionally biased region" description="Basic and acidic residues" evidence="1">
    <location>
        <begin position="165"/>
        <end position="261"/>
    </location>
</feature>
<accession>A0A8J6BYU8</accession>
<feature type="region of interest" description="Disordered" evidence="1">
    <location>
        <begin position="525"/>
        <end position="612"/>
    </location>
</feature>
<sequence>MSSHEPQEQPSDDDFDPASDFEDDSSDSPESENNDGEFDQEPEDPLDLSSTEVKEALKHLGLVPEDLKEYTMADVRSESAGLPKDIVKVRFDHYAARRKQYMDMIRSELSSSDSMNNSPSLSGLKRGKSSTAVALEAQRLEAAKRKQLQEVQQVLALELTKKRIEEENQRRLAREQQRMEQREREKQEARKKAADAEAKRVAERKAKAAREAKAADRLKRKAMAQEREMAQRRRREEKERREAAEAREMMLLDKKKEHEAKVAAMQAKQDVMKTRMLQDMEAREQARIAALEAEKAKRQEEARRQQEETARRLAEVTAKMQQEEADRRRKMKERQKKSEEQRLELEARRQQEAADRAKAEAEKEQHRLAVAEKMKKEEEDRIASIQRQVEAREERQRRKKEEEEREKLIKAEKDRLVADDKRRMVQMEERKHEYRAAVFEQQLKERDHALESHEQDLKRVRMQRLKMRNRTAQQKAMINQEIAQMQKTGKMSDGLVKAVGKDVIKVAIEQAQSPSKLSTADIFRSSPALRPRQSHAKSTTLPRIGTAENSGSNQPQPQAKPSRTPRLGPKARGAASEPALPKPYRATSAPGLRPAKPPTARPRAMRRPTADRRQRFVRRRGAGIREARMMADELRRTQNESMLRLVMEEQQKEAERALMLQSVVDPIERERLQAIFEIERGKANRNLLNISSHFEQNLAMKLADIGFSPLDI</sequence>
<feature type="region of interest" description="Disordered" evidence="1">
    <location>
        <begin position="165"/>
        <end position="267"/>
    </location>
</feature>
<proteinExistence type="predicted"/>
<organism evidence="2 3">
    <name type="scientific">Carpediemonas membranifera</name>
    <dbReference type="NCBI Taxonomy" id="201153"/>
    <lineage>
        <taxon>Eukaryota</taxon>
        <taxon>Metamonada</taxon>
        <taxon>Carpediemonas-like organisms</taxon>
        <taxon>Carpediemonas</taxon>
    </lineage>
</organism>
<gene>
    <name evidence="2" type="ORF">J8273_0103</name>
</gene>
<evidence type="ECO:0000313" key="3">
    <source>
        <dbReference type="Proteomes" id="UP000717585"/>
    </source>
</evidence>
<feature type="compositionally biased region" description="Basic and acidic residues" evidence="1">
    <location>
        <begin position="389"/>
        <end position="407"/>
    </location>
</feature>
<reference evidence="2" key="1">
    <citation type="submission" date="2021-05" db="EMBL/GenBank/DDBJ databases">
        <title>A free-living protist that lacks canonical eukaryotic 1 DNA replication and segregation systems.</title>
        <authorList>
            <person name="Salas-Leiva D.E."/>
            <person name="Tromer E.C."/>
            <person name="Curtis B.A."/>
            <person name="Jerlstrom-Hultqvist J."/>
            <person name="Kolisko M."/>
            <person name="Yi Z."/>
            <person name="Salas-Leiva J.S."/>
            <person name="Gallot-Lavallee L."/>
            <person name="Kops G.J.P.L."/>
            <person name="Archibald J.M."/>
            <person name="Simpson A.G.B."/>
            <person name="Roger A.J."/>
        </authorList>
    </citation>
    <scope>NUCLEOTIDE SEQUENCE</scope>
    <source>
        <strain evidence="2">BICM</strain>
    </source>
</reference>
<feature type="compositionally biased region" description="Polar residues" evidence="1">
    <location>
        <begin position="536"/>
        <end position="561"/>
    </location>
</feature>
<dbReference type="EMBL" id="JAHDYR010000012">
    <property type="protein sequence ID" value="KAG9394896.1"/>
    <property type="molecule type" value="Genomic_DNA"/>
</dbReference>
<feature type="compositionally biased region" description="Acidic residues" evidence="1">
    <location>
        <begin position="10"/>
        <end position="46"/>
    </location>
</feature>